<proteinExistence type="predicted"/>
<dbReference type="Proteomes" id="UP001189122">
    <property type="component" value="Unassembled WGS sequence"/>
</dbReference>
<gene>
    <name evidence="1" type="ORF">SI7747_01000864</name>
</gene>
<reference evidence="1 2" key="1">
    <citation type="submission" date="2019-12" db="EMBL/GenBank/DDBJ databases">
        <authorList>
            <person name="Scholz U."/>
            <person name="Mascher M."/>
            <person name="Fiebig A."/>
        </authorList>
    </citation>
    <scope>NUCLEOTIDE SEQUENCE</scope>
</reference>
<evidence type="ECO:0000313" key="2">
    <source>
        <dbReference type="Proteomes" id="UP001189122"/>
    </source>
</evidence>
<dbReference type="EMBL" id="CACRZD030000001">
    <property type="protein sequence ID" value="CAA6654274.1"/>
    <property type="molecule type" value="Genomic_DNA"/>
</dbReference>
<evidence type="ECO:0000313" key="1">
    <source>
        <dbReference type="EMBL" id="CAA2614484.1"/>
    </source>
</evidence>
<dbReference type="AlphaFoldDB" id="A0A7I8I9Z9"/>
<organism evidence="1">
    <name type="scientific">Spirodela intermedia</name>
    <name type="common">Intermediate duckweed</name>
    <dbReference type="NCBI Taxonomy" id="51605"/>
    <lineage>
        <taxon>Eukaryota</taxon>
        <taxon>Viridiplantae</taxon>
        <taxon>Streptophyta</taxon>
        <taxon>Embryophyta</taxon>
        <taxon>Tracheophyta</taxon>
        <taxon>Spermatophyta</taxon>
        <taxon>Magnoliopsida</taxon>
        <taxon>Liliopsida</taxon>
        <taxon>Araceae</taxon>
        <taxon>Lemnoideae</taxon>
        <taxon>Spirodela</taxon>
    </lineage>
</organism>
<accession>A0A7I8I9Z9</accession>
<name>A0A7I8I9Z9_SPIIN</name>
<dbReference type="EMBL" id="LR743588">
    <property type="protein sequence ID" value="CAA2614484.1"/>
    <property type="molecule type" value="Genomic_DNA"/>
</dbReference>
<keyword evidence="2" id="KW-1185">Reference proteome</keyword>
<protein>
    <submittedName>
        <fullName evidence="1">Uncharacterized protein</fullName>
    </submittedName>
</protein>
<sequence>MNTGATHNFICNKLQEELSLPVSEFHSYGTVMGNGHTMKFGHYIPLKHSFTANDIAQIYTKKIVKLHGIPNLL</sequence>